<keyword evidence="7 16" id="KW-0285">Flavoprotein</keyword>
<dbReference type="InterPro" id="IPR037099">
    <property type="entry name" value="Fum_R/Succ_DH_flav-like_C_sf"/>
</dbReference>
<feature type="binding site" evidence="15">
    <location>
        <position position="250"/>
    </location>
    <ligand>
        <name>substrate</name>
    </ligand>
</feature>
<keyword evidence="8 16" id="KW-0274">FAD</keyword>
<feature type="binding site" evidence="15">
    <location>
        <position position="349"/>
    </location>
    <ligand>
        <name>substrate</name>
    </ligand>
</feature>
<keyword evidence="6 18" id="KW-0813">Transport</keyword>
<evidence type="ECO:0000313" key="21">
    <source>
        <dbReference type="EMBL" id="TNJ37681.1"/>
    </source>
</evidence>
<dbReference type="GO" id="GO:0050660">
    <property type="term" value="F:flavin adenine dinucleotide binding"/>
    <property type="evidence" value="ECO:0007669"/>
    <property type="project" value="UniProtKB-UniRule"/>
</dbReference>
<sequence>MDIVYHDAVIVGAGLAGLRAAAELAGTCDVAVLSKLHPLRSHSGAAQGGIAAALGNKGDDLPDWHAYDTIKGSDYLADQYAVQVMCNDAPRAIIEMEHMGVPFSRMENGRIAQRPFGGHTKNFGQEPVNRTCYSADRTGHVCLHSLYEQSLHAGVRFYDEVQVLDLAVSDGVVNGVVAMDLRKGELFIIHARAVMMATGGYGKAWKTTSNAYANTGDGLGIMLNHGFPLQDMEFVQFHPTGLYQLGILITEAARGEGGILRNGSGERFMERYAPSIKDLAPRDIVSRSIYEELQAGRGAGPKKDHVLLDLTALSSETIAERLPEIASFSKVYLGIDPAEAPIPVLPTSHYAMGGIPTTTEGRVIGDEDGGEIPGLWAAGEVACVSVHGANRLGSNSLLDLIVFGRRSGKDMADYLKIVSSPVPLSPRPAERVEERIARLSDQDGQGETVASVRAELQRVMMEHVSVFRIEEGLKRAVTELGELRQRAARVKVVDRSRNFNTELTDALELQYMVDYSLAVAECALARKESRGAHSRKDYPQRDDVNWLRHSLCRLDRNGRIALSFREVDLSLASRNQVFVPRERRY</sequence>
<dbReference type="Gene3D" id="3.50.50.60">
    <property type="entry name" value="FAD/NAD(P)-binding domain"/>
    <property type="match status" value="1"/>
</dbReference>
<evidence type="ECO:0000256" key="5">
    <source>
        <dbReference type="ARBA" id="ARBA00019965"/>
    </source>
</evidence>
<proteinExistence type="inferred from homology"/>
<dbReference type="GO" id="GO:0009061">
    <property type="term" value="P:anaerobic respiration"/>
    <property type="evidence" value="ECO:0007669"/>
    <property type="project" value="TreeGrafter"/>
</dbReference>
<feature type="binding site" evidence="16">
    <location>
        <begin position="34"/>
        <end position="49"/>
    </location>
    <ligand>
        <name>FAD</name>
        <dbReference type="ChEBI" id="CHEBI:57692"/>
    </ligand>
</feature>
<dbReference type="Gene3D" id="1.20.58.100">
    <property type="entry name" value="Fumarate reductase/succinate dehydrogenase flavoprotein-like, C-terminal domain"/>
    <property type="match status" value="1"/>
</dbReference>
<evidence type="ECO:0000256" key="12">
    <source>
        <dbReference type="ARBA" id="ARBA00049220"/>
    </source>
</evidence>
<dbReference type="Pfam" id="PF02910">
    <property type="entry name" value="Succ_DH_flav_C"/>
    <property type="match status" value="1"/>
</dbReference>
<feature type="binding site" evidence="16">
    <location>
        <begin position="396"/>
        <end position="397"/>
    </location>
    <ligand>
        <name>FAD</name>
        <dbReference type="ChEBI" id="CHEBI:57692"/>
    </ligand>
</feature>
<dbReference type="AlphaFoldDB" id="A0A5C4S4N6"/>
<evidence type="ECO:0000256" key="13">
    <source>
        <dbReference type="NCBIfam" id="TIGR01816"/>
    </source>
</evidence>
<dbReference type="FunFam" id="1.20.58.100:FF:000001">
    <property type="entry name" value="Succinate dehydrogenase flavoprotein subunit (SdhA)"/>
    <property type="match status" value="1"/>
</dbReference>
<feature type="binding site" evidence="16">
    <location>
        <position position="380"/>
    </location>
    <ligand>
        <name>FAD</name>
        <dbReference type="ChEBI" id="CHEBI:57692"/>
    </ligand>
</feature>
<dbReference type="RefSeq" id="WP_139625997.1">
    <property type="nucleotide sequence ID" value="NZ_VDCI01000001.1"/>
</dbReference>
<evidence type="ECO:0000256" key="14">
    <source>
        <dbReference type="PIRSR" id="PIRSR000171-1"/>
    </source>
</evidence>
<comment type="cofactor">
    <cofactor evidence="16">
        <name>FAD</name>
        <dbReference type="ChEBI" id="CHEBI:57692"/>
    </cofactor>
    <text evidence="16">Flavinylated by SdhE, about 5% flavinylation occurs in the absence of SdhE.</text>
</comment>
<comment type="catalytic activity">
    <reaction evidence="12 18">
        <text>a quinone + succinate = fumarate + a quinol</text>
        <dbReference type="Rhea" id="RHEA:40523"/>
        <dbReference type="ChEBI" id="CHEBI:24646"/>
        <dbReference type="ChEBI" id="CHEBI:29806"/>
        <dbReference type="ChEBI" id="CHEBI:30031"/>
        <dbReference type="ChEBI" id="CHEBI:132124"/>
        <dbReference type="EC" id="1.3.5.1"/>
    </reaction>
</comment>
<dbReference type="FunFam" id="3.90.700.10:FF:000001">
    <property type="entry name" value="Mitochondrial succinate dehydrogenase flavoprotein subunit"/>
    <property type="match status" value="1"/>
</dbReference>
<name>A0A5C4S4N6_PROVB</name>
<dbReference type="GO" id="GO:0009055">
    <property type="term" value="F:electron transfer activity"/>
    <property type="evidence" value="ECO:0007669"/>
    <property type="project" value="TreeGrafter"/>
</dbReference>
<dbReference type="InterPro" id="IPR030664">
    <property type="entry name" value="SdhA/FrdA/AprA"/>
</dbReference>
<evidence type="ECO:0000256" key="4">
    <source>
        <dbReference type="ARBA" id="ARBA00012792"/>
    </source>
</evidence>
<evidence type="ECO:0000256" key="3">
    <source>
        <dbReference type="ARBA" id="ARBA00008040"/>
    </source>
</evidence>
<comment type="similarity">
    <text evidence="3 18">Belongs to the FAD-dependent oxidoreductase 2 family. FRD/SDH subfamily.</text>
</comment>
<dbReference type="GO" id="GO:0005886">
    <property type="term" value="C:plasma membrane"/>
    <property type="evidence" value="ECO:0007669"/>
    <property type="project" value="UniProtKB-SubCell"/>
</dbReference>
<keyword evidence="10 18" id="KW-0560">Oxidoreductase</keyword>
<dbReference type="InterPro" id="IPR003952">
    <property type="entry name" value="FRD_SDH_FAD_BS"/>
</dbReference>
<dbReference type="Gene3D" id="4.10.80.40">
    <property type="entry name" value="succinate dehydrogenase protein domain"/>
    <property type="match status" value="1"/>
</dbReference>
<dbReference type="Proteomes" id="UP000309544">
    <property type="component" value="Unassembled WGS sequence"/>
</dbReference>
<feature type="binding site" evidence="16">
    <location>
        <begin position="12"/>
        <end position="17"/>
    </location>
    <ligand>
        <name>FAD</name>
        <dbReference type="ChEBI" id="CHEBI:57692"/>
    </ligand>
</feature>
<dbReference type="GO" id="GO:0006099">
    <property type="term" value="P:tricarboxylic acid cycle"/>
    <property type="evidence" value="ECO:0007669"/>
    <property type="project" value="UniProtKB-UniRule"/>
</dbReference>
<feature type="binding site" evidence="15">
    <location>
        <position position="238"/>
    </location>
    <ligand>
        <name>substrate</name>
    </ligand>
</feature>
<evidence type="ECO:0000256" key="2">
    <source>
        <dbReference type="ARBA" id="ARBA00004894"/>
    </source>
</evidence>
<evidence type="ECO:0000256" key="18">
    <source>
        <dbReference type="RuleBase" id="RU362051"/>
    </source>
</evidence>
<evidence type="ECO:0000256" key="7">
    <source>
        <dbReference type="ARBA" id="ARBA00022630"/>
    </source>
</evidence>
<evidence type="ECO:0000256" key="10">
    <source>
        <dbReference type="ARBA" id="ARBA00023002"/>
    </source>
</evidence>
<dbReference type="Pfam" id="PF00890">
    <property type="entry name" value="FAD_binding_2"/>
    <property type="match status" value="1"/>
</dbReference>
<evidence type="ECO:0000313" key="22">
    <source>
        <dbReference type="Proteomes" id="UP000309544"/>
    </source>
</evidence>
<dbReference type="EMBL" id="VDCI01000001">
    <property type="protein sequence ID" value="TNJ37681.1"/>
    <property type="molecule type" value="Genomic_DNA"/>
</dbReference>
<feature type="binding site" evidence="15">
    <location>
        <position position="391"/>
    </location>
    <ligand>
        <name>substrate</name>
    </ligand>
</feature>
<dbReference type="Gene3D" id="3.90.700.10">
    <property type="entry name" value="Succinate dehydrogenase/fumarate reductase flavoprotein, catalytic domain"/>
    <property type="match status" value="1"/>
</dbReference>
<dbReference type="SUPFAM" id="SSF51905">
    <property type="entry name" value="FAD/NAD(P)-binding domain"/>
    <property type="match status" value="1"/>
</dbReference>
<feature type="active site" description="Proton acceptor" evidence="14">
    <location>
        <position position="282"/>
    </location>
</feature>
<dbReference type="UniPathway" id="UPA00223">
    <property type="reaction ID" value="UER01005"/>
</dbReference>
<dbReference type="GO" id="GO:0022900">
    <property type="term" value="P:electron transport chain"/>
    <property type="evidence" value="ECO:0007669"/>
    <property type="project" value="UniProtKB-UniRule"/>
</dbReference>
<keyword evidence="11 18" id="KW-0472">Membrane</keyword>
<dbReference type="InterPro" id="IPR036188">
    <property type="entry name" value="FAD/NAD-bd_sf"/>
</dbReference>
<reference evidence="21 22" key="1">
    <citation type="submission" date="2019-05" db="EMBL/GenBank/DDBJ databases">
        <title>Draft Whole-Genome sequence of the green sulfur bacterium Prosthecochloris vibrioformis DSM 260.</title>
        <authorList>
            <person name="Meyer T.E."/>
            <person name="Kyndt J.A."/>
        </authorList>
    </citation>
    <scope>NUCLEOTIDE SEQUENCE [LARGE SCALE GENOMIC DNA]</scope>
    <source>
        <strain evidence="21 22">DSM 260</strain>
    </source>
</reference>
<dbReference type="InterPro" id="IPR011281">
    <property type="entry name" value="Succ_DH_flav_su_fwd"/>
</dbReference>
<keyword evidence="9 18" id="KW-0249">Electron transport</keyword>
<dbReference type="PANTHER" id="PTHR11632">
    <property type="entry name" value="SUCCINATE DEHYDROGENASE 2 FLAVOPROTEIN SUBUNIT"/>
    <property type="match status" value="1"/>
</dbReference>
<dbReference type="InterPro" id="IPR014006">
    <property type="entry name" value="Succ_Dhase_FrdA_Gneg"/>
</dbReference>
<feature type="domain" description="FAD-dependent oxidoreductase 2 FAD-binding" evidence="19">
    <location>
        <begin position="7"/>
        <end position="397"/>
    </location>
</feature>
<protein>
    <recommendedName>
        <fullName evidence="5 13">Succinate dehydrogenase flavoprotein subunit</fullName>
        <ecNumber evidence="4 18">1.3.5.1</ecNumber>
    </recommendedName>
</protein>
<comment type="caution">
    <text evidence="21">The sequence shown here is derived from an EMBL/GenBank/DDBJ whole genome shotgun (WGS) entry which is preliminary data.</text>
</comment>
<dbReference type="NCBIfam" id="TIGR01812">
    <property type="entry name" value="sdhA_frdA_Gneg"/>
    <property type="match status" value="1"/>
</dbReference>
<evidence type="ECO:0000256" key="6">
    <source>
        <dbReference type="ARBA" id="ARBA00022448"/>
    </source>
</evidence>
<evidence type="ECO:0000256" key="11">
    <source>
        <dbReference type="ARBA" id="ARBA00023136"/>
    </source>
</evidence>
<evidence type="ECO:0000256" key="1">
    <source>
        <dbReference type="ARBA" id="ARBA00004515"/>
    </source>
</evidence>
<gene>
    <name evidence="21" type="ORF">FGF68_00410</name>
</gene>
<keyword evidence="18" id="KW-0816">Tricarboxylic acid cycle</keyword>
<evidence type="ECO:0000256" key="15">
    <source>
        <dbReference type="PIRSR" id="PIRSR611281-2"/>
    </source>
</evidence>
<dbReference type="InterPro" id="IPR027477">
    <property type="entry name" value="Succ_DH/fumarate_Rdtase_cat_sf"/>
</dbReference>
<evidence type="ECO:0000259" key="20">
    <source>
        <dbReference type="Pfam" id="PF02910"/>
    </source>
</evidence>
<dbReference type="PIRSF" id="PIRSF000171">
    <property type="entry name" value="SDHA_APRA_LASPO"/>
    <property type="match status" value="1"/>
</dbReference>
<dbReference type="SUPFAM" id="SSF46977">
    <property type="entry name" value="Succinate dehydrogenase/fumarate reductase flavoprotein C-terminal domain"/>
    <property type="match status" value="1"/>
</dbReference>
<dbReference type="PANTHER" id="PTHR11632:SF51">
    <property type="entry name" value="SUCCINATE DEHYDROGENASE [UBIQUINONE] FLAVOPROTEIN SUBUNIT, MITOCHONDRIAL"/>
    <property type="match status" value="1"/>
</dbReference>
<dbReference type="InterPro" id="IPR015939">
    <property type="entry name" value="Fum_Rdtase/Succ_DH_flav-like_C"/>
</dbReference>
<dbReference type="InterPro" id="IPR003953">
    <property type="entry name" value="FAD-dep_OxRdtase_2_FAD-bd"/>
</dbReference>
<dbReference type="EC" id="1.3.5.1" evidence="4 18"/>
<dbReference type="PROSITE" id="PS00504">
    <property type="entry name" value="FRD_SDH_FAD_BINDING"/>
    <property type="match status" value="1"/>
</dbReference>
<feature type="domain" description="Fumarate reductase/succinate dehydrogenase flavoprotein-like C-terminal" evidence="20">
    <location>
        <begin position="453"/>
        <end position="585"/>
    </location>
</feature>
<feature type="modified residue" description="Tele-8alpha-FAD histidine" evidence="17">
    <location>
        <position position="42"/>
    </location>
</feature>
<organism evidence="21 22">
    <name type="scientific">Prosthecochloris vibrioformis</name>
    <name type="common">Chlorobium vibrioforme</name>
    <dbReference type="NCBI Taxonomy" id="1098"/>
    <lineage>
        <taxon>Bacteria</taxon>
        <taxon>Pseudomonadati</taxon>
        <taxon>Chlorobiota</taxon>
        <taxon>Chlorobiia</taxon>
        <taxon>Chlorobiales</taxon>
        <taxon>Chlorobiaceae</taxon>
        <taxon>Prosthecochloris</taxon>
    </lineage>
</organism>
<feature type="binding site" evidence="16">
    <location>
        <position position="217"/>
    </location>
    <ligand>
        <name>FAD</name>
        <dbReference type="ChEBI" id="CHEBI:57692"/>
    </ligand>
</feature>
<keyword evidence="22" id="KW-1185">Reference proteome</keyword>
<dbReference type="SUPFAM" id="SSF56425">
    <property type="entry name" value="Succinate dehydrogenase/fumarate reductase flavoprotein, catalytic domain"/>
    <property type="match status" value="1"/>
</dbReference>
<evidence type="ECO:0000256" key="9">
    <source>
        <dbReference type="ARBA" id="ARBA00022982"/>
    </source>
</evidence>
<evidence type="ECO:0000256" key="16">
    <source>
        <dbReference type="PIRSR" id="PIRSR611281-3"/>
    </source>
</evidence>
<dbReference type="NCBIfam" id="TIGR01816">
    <property type="entry name" value="sdhA_forward"/>
    <property type="match status" value="1"/>
</dbReference>
<accession>A0A5C4S4N6</accession>
<comment type="subcellular location">
    <subcellularLocation>
        <location evidence="1">Cell inner membrane</location>
        <topology evidence="1">Peripheral membrane protein</topology>
        <orientation evidence="1">Cytoplasmic side</orientation>
    </subcellularLocation>
</comment>
<evidence type="ECO:0000259" key="19">
    <source>
        <dbReference type="Pfam" id="PF00890"/>
    </source>
</evidence>
<comment type="pathway">
    <text evidence="2 18">Carbohydrate metabolism; tricarboxylic acid cycle; fumarate from succinate (bacterial route): step 1/1.</text>
</comment>
<evidence type="ECO:0000256" key="8">
    <source>
        <dbReference type="ARBA" id="ARBA00022827"/>
    </source>
</evidence>
<dbReference type="GO" id="GO:0008177">
    <property type="term" value="F:succinate dehydrogenase (quinone) activity"/>
    <property type="evidence" value="ECO:0007669"/>
    <property type="project" value="UniProtKB-EC"/>
</dbReference>
<evidence type="ECO:0000256" key="17">
    <source>
        <dbReference type="PIRSR" id="PIRSR611281-4"/>
    </source>
</evidence>